<dbReference type="PROSITE" id="PS51257">
    <property type="entry name" value="PROKAR_LIPOPROTEIN"/>
    <property type="match status" value="1"/>
</dbReference>
<dbReference type="EMBL" id="UINC01001268">
    <property type="protein sequence ID" value="SUZ76174.1"/>
    <property type="molecule type" value="Genomic_DNA"/>
</dbReference>
<dbReference type="AlphaFoldDB" id="A0A381QBE6"/>
<sequence>MTRHRRCRSNHHHLVFLIVCTLLLSACTYDEHPKYLSDWNQLRIEHGELVAVGNVEPYTINSPLFSDYALKLRTRQIPKNSVVSGDWYDYPIGSIFTKTFYYPKISTGLTRYGNHDSHDSITLNDHRLLETRILYKEESGWIALPYLWNEAQTEAVLVPTGSSLRLSLDAESFDYFVPDQNQCASCHAWNHNTGEIHPLGAKPAQFSSMPAWQSQTTGIEARARAYLDVNCAHCHNADGAADTSGLNLEYANIDSTSLGICKPAVAAGPGAPYAFDIEPGRPDISNMMVRVGSTKPAVMMPELGRSLVHIEGYNLIAAWITALGGKCETPQTKL</sequence>
<proteinExistence type="predicted"/>
<name>A0A381QBE6_9ZZZZ</name>
<gene>
    <name evidence="1" type="ORF">METZ01_LOCUS29028</name>
</gene>
<evidence type="ECO:0000313" key="1">
    <source>
        <dbReference type="EMBL" id="SUZ76174.1"/>
    </source>
</evidence>
<dbReference type="SUPFAM" id="SSF48695">
    <property type="entry name" value="Multiheme cytochromes"/>
    <property type="match status" value="1"/>
</dbReference>
<evidence type="ECO:0008006" key="2">
    <source>
        <dbReference type="Google" id="ProtNLM"/>
    </source>
</evidence>
<reference evidence="1" key="1">
    <citation type="submission" date="2018-05" db="EMBL/GenBank/DDBJ databases">
        <authorList>
            <person name="Lanie J.A."/>
            <person name="Ng W.-L."/>
            <person name="Kazmierczak K.M."/>
            <person name="Andrzejewski T.M."/>
            <person name="Davidsen T.M."/>
            <person name="Wayne K.J."/>
            <person name="Tettelin H."/>
            <person name="Glass J.I."/>
            <person name="Rusch D."/>
            <person name="Podicherti R."/>
            <person name="Tsui H.-C.T."/>
            <person name="Winkler M.E."/>
        </authorList>
    </citation>
    <scope>NUCLEOTIDE SEQUENCE</scope>
</reference>
<accession>A0A381QBE6</accession>
<protein>
    <recommendedName>
        <fullName evidence="2">Cytochrome c domain-containing protein</fullName>
    </recommendedName>
</protein>
<organism evidence="1">
    <name type="scientific">marine metagenome</name>
    <dbReference type="NCBI Taxonomy" id="408172"/>
    <lineage>
        <taxon>unclassified sequences</taxon>
        <taxon>metagenomes</taxon>
        <taxon>ecological metagenomes</taxon>
    </lineage>
</organism>
<dbReference type="InterPro" id="IPR036280">
    <property type="entry name" value="Multihaem_cyt_sf"/>
</dbReference>